<dbReference type="HAMAP" id="MF_00047">
    <property type="entry name" value="Dala_Dala_lig"/>
    <property type="match status" value="1"/>
</dbReference>
<dbReference type="PROSITE" id="PS50975">
    <property type="entry name" value="ATP_GRASP"/>
    <property type="match status" value="1"/>
</dbReference>
<dbReference type="GO" id="GO:0008716">
    <property type="term" value="F:D-alanine-D-alanine ligase activity"/>
    <property type="evidence" value="ECO:0007669"/>
    <property type="project" value="UniProtKB-UniRule"/>
</dbReference>
<dbReference type="PANTHER" id="PTHR23132:SF25">
    <property type="entry name" value="D-ALANINE--D-ALANINE LIGASE A"/>
    <property type="match status" value="1"/>
</dbReference>
<proteinExistence type="inferred from homology"/>
<evidence type="ECO:0000256" key="9">
    <source>
        <dbReference type="ARBA" id="ARBA00022984"/>
    </source>
</evidence>
<evidence type="ECO:0000256" key="4">
    <source>
        <dbReference type="ARBA" id="ARBA00022723"/>
    </source>
</evidence>
<keyword evidence="4 14" id="KW-0479">Metal-binding</keyword>
<evidence type="ECO:0000313" key="18">
    <source>
        <dbReference type="Proteomes" id="UP000195514"/>
    </source>
</evidence>
<evidence type="ECO:0000256" key="6">
    <source>
        <dbReference type="ARBA" id="ARBA00022840"/>
    </source>
</evidence>
<comment type="catalytic activity">
    <reaction evidence="12">
        <text>2 D-alanine + ATP = D-alanyl-D-alanine + ADP + phosphate + H(+)</text>
        <dbReference type="Rhea" id="RHEA:11224"/>
        <dbReference type="ChEBI" id="CHEBI:15378"/>
        <dbReference type="ChEBI" id="CHEBI:30616"/>
        <dbReference type="ChEBI" id="CHEBI:43474"/>
        <dbReference type="ChEBI" id="CHEBI:57416"/>
        <dbReference type="ChEBI" id="CHEBI:57822"/>
        <dbReference type="ChEBI" id="CHEBI:456216"/>
        <dbReference type="EC" id="6.3.2.4"/>
    </reaction>
</comment>
<dbReference type="Pfam" id="PF01820">
    <property type="entry name" value="Dala_Dala_lig_N"/>
    <property type="match status" value="1"/>
</dbReference>
<keyword evidence="8 12" id="KW-0133">Cell shape</keyword>
<evidence type="ECO:0000259" key="16">
    <source>
        <dbReference type="PROSITE" id="PS50975"/>
    </source>
</evidence>
<evidence type="ECO:0000256" key="7">
    <source>
        <dbReference type="ARBA" id="ARBA00022842"/>
    </source>
</evidence>
<dbReference type="InterPro" id="IPR011127">
    <property type="entry name" value="Dala_Dala_lig_N"/>
</dbReference>
<keyword evidence="10 14" id="KW-0464">Manganese</keyword>
<comment type="function">
    <text evidence="12">Cell wall formation.</text>
</comment>
<evidence type="ECO:0000256" key="13">
    <source>
        <dbReference type="PIRSR" id="PIRSR039102-1"/>
    </source>
</evidence>
<dbReference type="GO" id="GO:0005524">
    <property type="term" value="F:ATP binding"/>
    <property type="evidence" value="ECO:0007669"/>
    <property type="project" value="UniProtKB-UniRule"/>
</dbReference>
<dbReference type="PROSITE" id="PS00844">
    <property type="entry name" value="DALA_DALA_LIGASE_2"/>
    <property type="match status" value="1"/>
</dbReference>
<dbReference type="AlphaFoldDB" id="A0A1Y6K9W3"/>
<evidence type="ECO:0000256" key="2">
    <source>
        <dbReference type="ARBA" id="ARBA00010871"/>
    </source>
</evidence>
<keyword evidence="9 12" id="KW-0573">Peptidoglycan synthesis</keyword>
<evidence type="ECO:0000256" key="8">
    <source>
        <dbReference type="ARBA" id="ARBA00022960"/>
    </source>
</evidence>
<feature type="binding site" evidence="14">
    <location>
        <position position="316"/>
    </location>
    <ligand>
        <name>Mg(2+)</name>
        <dbReference type="ChEBI" id="CHEBI:18420"/>
        <label>1</label>
    </ligand>
</feature>
<dbReference type="Proteomes" id="UP000195514">
    <property type="component" value="Chromosome I"/>
</dbReference>
<dbReference type="GO" id="GO:0005829">
    <property type="term" value="C:cytosol"/>
    <property type="evidence" value="ECO:0007669"/>
    <property type="project" value="TreeGrafter"/>
</dbReference>
<feature type="binding site" evidence="14">
    <location>
        <position position="318"/>
    </location>
    <ligand>
        <name>Mg(2+)</name>
        <dbReference type="ChEBI" id="CHEBI:18420"/>
        <label>2</label>
    </ligand>
</feature>
<keyword evidence="7 14" id="KW-0460">Magnesium</keyword>
<feature type="active site" evidence="13">
    <location>
        <position position="327"/>
    </location>
</feature>
<dbReference type="NCBIfam" id="NF002528">
    <property type="entry name" value="PRK01966.1-4"/>
    <property type="match status" value="1"/>
</dbReference>
<dbReference type="SUPFAM" id="SSF56059">
    <property type="entry name" value="Glutathione synthetase ATP-binding domain-like"/>
    <property type="match status" value="1"/>
</dbReference>
<evidence type="ECO:0000313" key="17">
    <source>
        <dbReference type="EMBL" id="SMX54820.1"/>
    </source>
</evidence>
<comment type="pathway">
    <text evidence="12">Cell wall biogenesis; peptidoglycan biosynthesis.</text>
</comment>
<feature type="active site" evidence="13">
    <location>
        <position position="191"/>
    </location>
</feature>
<dbReference type="GO" id="GO:0009252">
    <property type="term" value="P:peptidoglycan biosynthetic process"/>
    <property type="evidence" value="ECO:0007669"/>
    <property type="project" value="UniProtKB-UniRule"/>
</dbReference>
<evidence type="ECO:0000256" key="12">
    <source>
        <dbReference type="HAMAP-Rule" id="MF_00047"/>
    </source>
</evidence>
<dbReference type="InterPro" id="IPR011095">
    <property type="entry name" value="Dala_Dala_lig_C"/>
</dbReference>
<keyword evidence="5 15" id="KW-0547">Nucleotide-binding</keyword>
<gene>
    <name evidence="12 17" type="primary">ddl</name>
    <name evidence="17" type="ORF">CFX1CAM_1755</name>
</gene>
<dbReference type="EC" id="6.3.2.4" evidence="12"/>
<dbReference type="UniPathway" id="UPA00219"/>
<protein>
    <recommendedName>
        <fullName evidence="12">D-alanine--D-alanine ligase</fullName>
        <ecNumber evidence="12">6.3.2.4</ecNumber>
    </recommendedName>
    <alternativeName>
        <fullName evidence="12">D-Ala-D-Ala ligase</fullName>
    </alternativeName>
    <alternativeName>
        <fullName evidence="12">D-alanylalanine synthetase</fullName>
    </alternativeName>
</protein>
<evidence type="ECO:0000256" key="3">
    <source>
        <dbReference type="ARBA" id="ARBA00022598"/>
    </source>
</evidence>
<reference evidence="18" key="1">
    <citation type="submission" date="2017-05" db="EMBL/GenBank/DDBJ databases">
        <authorList>
            <person name="Kirkegaard R."/>
            <person name="Mcilroy J S."/>
        </authorList>
    </citation>
    <scope>NUCLEOTIDE SEQUENCE [LARGE SCALE GENOMIC DNA]</scope>
</reference>
<dbReference type="NCBIfam" id="TIGR01205">
    <property type="entry name" value="D_ala_D_alaTIGR"/>
    <property type="match status" value="1"/>
</dbReference>
<feature type="active site" evidence="13">
    <location>
        <position position="17"/>
    </location>
</feature>
<evidence type="ECO:0000256" key="5">
    <source>
        <dbReference type="ARBA" id="ARBA00022741"/>
    </source>
</evidence>
<keyword evidence="18" id="KW-1185">Reference proteome</keyword>
<evidence type="ECO:0000256" key="14">
    <source>
        <dbReference type="PIRSR" id="PIRSR039102-3"/>
    </source>
</evidence>
<dbReference type="EMBL" id="LT859958">
    <property type="protein sequence ID" value="SMX54820.1"/>
    <property type="molecule type" value="Genomic_DNA"/>
</dbReference>
<keyword evidence="3 12" id="KW-0436">Ligase</keyword>
<organism evidence="17 18">
    <name type="scientific">Candidatus Brevifilum fermentans</name>
    <dbReference type="NCBI Taxonomy" id="1986204"/>
    <lineage>
        <taxon>Bacteria</taxon>
        <taxon>Bacillati</taxon>
        <taxon>Chloroflexota</taxon>
        <taxon>Anaerolineae</taxon>
        <taxon>Anaerolineales</taxon>
        <taxon>Anaerolineaceae</taxon>
        <taxon>Candidatus Brevifilum</taxon>
    </lineage>
</organism>
<keyword evidence="12" id="KW-0963">Cytoplasm</keyword>
<sequence>MSQKLKLGIIYGGRSGEHEVSLMSARSVLSVIDTAKYDVIEIGISRQGKWFVGDDLWFKLKDEDLSNLTPAYFLPIPQNPGIYTVRNGEMSLLSPLDIVFPVMHGSFSEDGALQGLFELADIAYVGAGVLGSAVCLDKGLFKNVMLANHIPILPFHVFNRMELEKDITACLQTAEAIADYPLYTKPANLGSSVGISKCKDRTDLLKGLMEASRYDRRILVEKGLQNPREIEVSVLGNENPSASVPGEVIPKDIFYTYAEKYINDTAELVTKTDLSPEMVATIQGLAVKAYTATDCAGMARVDFLIDRETMQVYLSEINTIPGFTKISMFPKLWEASGLSYPALIETLIELALERKVQRDRTEREFRR</sequence>
<dbReference type="OrthoDB" id="9813261at2"/>
<evidence type="ECO:0000256" key="10">
    <source>
        <dbReference type="ARBA" id="ARBA00023211"/>
    </source>
</evidence>
<dbReference type="Gene3D" id="3.40.50.20">
    <property type="match status" value="1"/>
</dbReference>
<comment type="subcellular location">
    <subcellularLocation>
        <location evidence="12">Cytoplasm</location>
    </subcellularLocation>
</comment>
<dbReference type="InterPro" id="IPR005905">
    <property type="entry name" value="D_ala_D_ala"/>
</dbReference>
<dbReference type="Pfam" id="PF07478">
    <property type="entry name" value="Dala_Dala_lig_C"/>
    <property type="match status" value="1"/>
</dbReference>
<dbReference type="Gene3D" id="3.30.1490.20">
    <property type="entry name" value="ATP-grasp fold, A domain"/>
    <property type="match status" value="1"/>
</dbReference>
<dbReference type="InterPro" id="IPR000291">
    <property type="entry name" value="D-Ala_lig_Van_CS"/>
</dbReference>
<dbReference type="KEGG" id="abat:CFX1CAM_1755"/>
<dbReference type="FunFam" id="3.30.470.20:FF:000008">
    <property type="entry name" value="D-alanine--D-alanine ligase"/>
    <property type="match status" value="1"/>
</dbReference>
<dbReference type="GO" id="GO:0008360">
    <property type="term" value="P:regulation of cell shape"/>
    <property type="evidence" value="ECO:0007669"/>
    <property type="project" value="UniProtKB-KW"/>
</dbReference>
<dbReference type="Gene3D" id="3.30.470.20">
    <property type="entry name" value="ATP-grasp fold, B domain"/>
    <property type="match status" value="1"/>
</dbReference>
<dbReference type="GO" id="GO:0046872">
    <property type="term" value="F:metal ion binding"/>
    <property type="evidence" value="ECO:0007669"/>
    <property type="project" value="UniProtKB-KW"/>
</dbReference>
<comment type="similarity">
    <text evidence="2 12">Belongs to the D-alanine--D-alanine ligase family.</text>
</comment>
<accession>A0A1Y6K9W3</accession>
<dbReference type="SUPFAM" id="SSF52440">
    <property type="entry name" value="PreATP-grasp domain"/>
    <property type="match status" value="1"/>
</dbReference>
<dbReference type="PANTHER" id="PTHR23132">
    <property type="entry name" value="D-ALANINE--D-ALANINE LIGASE"/>
    <property type="match status" value="1"/>
</dbReference>
<feature type="domain" description="ATP-grasp" evidence="16">
    <location>
        <begin position="142"/>
        <end position="349"/>
    </location>
</feature>
<comment type="cofactor">
    <cofactor evidence="14">
        <name>Mg(2+)</name>
        <dbReference type="ChEBI" id="CHEBI:18420"/>
    </cofactor>
    <cofactor evidence="14">
        <name>Mn(2+)</name>
        <dbReference type="ChEBI" id="CHEBI:29035"/>
    </cofactor>
    <text evidence="14">Binds 2 magnesium or manganese ions per subunit.</text>
</comment>
<evidence type="ECO:0000256" key="1">
    <source>
        <dbReference type="ARBA" id="ARBA00001936"/>
    </source>
</evidence>
<keyword evidence="6 15" id="KW-0067">ATP-binding</keyword>
<evidence type="ECO:0000256" key="11">
    <source>
        <dbReference type="ARBA" id="ARBA00023316"/>
    </source>
</evidence>
<dbReference type="GO" id="GO:0071555">
    <property type="term" value="P:cell wall organization"/>
    <property type="evidence" value="ECO:0007669"/>
    <property type="project" value="UniProtKB-KW"/>
</dbReference>
<dbReference type="InterPro" id="IPR011761">
    <property type="entry name" value="ATP-grasp"/>
</dbReference>
<feature type="binding site" evidence="14">
    <location>
        <position position="302"/>
    </location>
    <ligand>
        <name>Mg(2+)</name>
        <dbReference type="ChEBI" id="CHEBI:18420"/>
        <label>1</label>
    </ligand>
</feature>
<dbReference type="InterPro" id="IPR016185">
    <property type="entry name" value="PreATP-grasp_dom_sf"/>
</dbReference>
<keyword evidence="11 12" id="KW-0961">Cell wall biogenesis/degradation</keyword>
<dbReference type="PIRSF" id="PIRSF039102">
    <property type="entry name" value="Ddl/VanB"/>
    <property type="match status" value="1"/>
</dbReference>
<dbReference type="InterPro" id="IPR013815">
    <property type="entry name" value="ATP_grasp_subdomain_1"/>
</dbReference>
<dbReference type="RefSeq" id="WP_087862631.1">
    <property type="nucleotide sequence ID" value="NZ_LT859958.1"/>
</dbReference>
<name>A0A1Y6K9W3_9CHLR</name>
<feature type="binding site" evidence="14">
    <location>
        <position position="316"/>
    </location>
    <ligand>
        <name>Mg(2+)</name>
        <dbReference type="ChEBI" id="CHEBI:18420"/>
        <label>2</label>
    </ligand>
</feature>
<evidence type="ECO:0000256" key="15">
    <source>
        <dbReference type="PROSITE-ProRule" id="PRU00409"/>
    </source>
</evidence>
<comment type="cofactor">
    <cofactor evidence="1">
        <name>Mn(2+)</name>
        <dbReference type="ChEBI" id="CHEBI:29035"/>
    </cofactor>
</comment>